<dbReference type="SUPFAM" id="SSF53955">
    <property type="entry name" value="Lysozyme-like"/>
    <property type="match status" value="1"/>
</dbReference>
<comment type="similarity">
    <text evidence="3">Belongs to the glycosyl hydrolase 24 family.</text>
</comment>
<gene>
    <name evidence="5" type="ORF">PmP19_15</name>
</gene>
<dbReference type="Proteomes" id="UP000594665">
    <property type="component" value="Segment"/>
</dbReference>
<accession>A0A7S9STV5</accession>
<dbReference type="GO" id="GO:0003796">
    <property type="term" value="F:lysozyme activity"/>
    <property type="evidence" value="ECO:0007669"/>
    <property type="project" value="UniProtKB-EC"/>
</dbReference>
<keyword evidence="1 3" id="KW-0929">Antimicrobial</keyword>
<dbReference type="GO" id="GO:0009253">
    <property type="term" value="P:peptidoglycan catabolic process"/>
    <property type="evidence" value="ECO:0007669"/>
    <property type="project" value="InterPro"/>
</dbReference>
<protein>
    <recommendedName>
        <fullName evidence="3">Lysozyme</fullName>
        <ecNumber evidence="3">3.2.1.17</ecNumber>
    </recommendedName>
</protein>
<keyword evidence="2 3" id="KW-0081">Bacteriolytic enzyme</keyword>
<evidence type="ECO:0000256" key="3">
    <source>
        <dbReference type="RuleBase" id="RU003788"/>
    </source>
</evidence>
<name>A0A7S9STV5_9CAUD</name>
<comment type="catalytic activity">
    <reaction evidence="3">
        <text>Hydrolysis of (1-&gt;4)-beta-linkages between N-acetylmuramic acid and N-acetyl-D-glucosamine residues in a peptidoglycan and between N-acetyl-D-glucosamine residues in chitodextrins.</text>
        <dbReference type="EC" id="3.2.1.17"/>
    </reaction>
</comment>
<evidence type="ECO:0000313" key="5">
    <source>
        <dbReference type="EMBL" id="QPI15921.1"/>
    </source>
</evidence>
<evidence type="ECO:0000256" key="1">
    <source>
        <dbReference type="ARBA" id="ARBA00022529"/>
    </source>
</evidence>
<dbReference type="Gene3D" id="1.10.530.40">
    <property type="match status" value="1"/>
</dbReference>
<evidence type="ECO:0000256" key="2">
    <source>
        <dbReference type="ARBA" id="ARBA00022638"/>
    </source>
</evidence>
<dbReference type="InterPro" id="IPR023346">
    <property type="entry name" value="Lysozyme-like_dom_sf"/>
</dbReference>
<dbReference type="InterPro" id="IPR002196">
    <property type="entry name" value="Glyco_hydro_24"/>
</dbReference>
<proteinExistence type="inferred from homology"/>
<dbReference type="GO" id="GO:0031640">
    <property type="term" value="P:killing of cells of another organism"/>
    <property type="evidence" value="ECO:0007669"/>
    <property type="project" value="UniProtKB-KW"/>
</dbReference>
<feature type="region of interest" description="Disordered" evidence="4">
    <location>
        <begin position="1"/>
        <end position="33"/>
    </location>
</feature>
<feature type="compositionally biased region" description="Polar residues" evidence="4">
    <location>
        <begin position="14"/>
        <end position="33"/>
    </location>
</feature>
<sequence length="978" mass="106606">MAIERQAVQGLAPVQSTGGPRGSATQAIQVGTPQPQPGLGNFVDDLFNAAGSVAGLATDIMNRSVEDDKVVQYDRALRGLLPSDEATVGGTRAHMLVQLQNDVIASTAQLQEDAKRFTGDDAEWEQHVVKSRNAIQDTVIQKYPGLGADKETGKIITNAFMEQQPKVFAARQSAKLEREGAERAQSMQSRILLVTKGLSGEPLNEALHQLQQEALTMQLTKPEYEAMVADVALSKASIGDSSFIEATKSLKDKDGVSLYERNGKLMTGEISANRTWASLNQVELFEKKNAAIEAYTNGELSKDEMLQIMENHNKLSGGTAWSDGEITTLFNNVAKQHAKTAQLADLVKRGEGGSPLGLQDISDKDRKSYAEAISGVYTKLADDEILKTGATGEAAEAIRGKYERARYAKLGEQLIKDPNITDRYQALMSMSSANLKDMKAEPEAMKTLMQARDAIPEDARRAVMGDKEYAFAENYERATRMGYNPGQAVEFAQAASQGDKLPSSVLKELNSDVDGVVSDVAGGSWLTRGDNMSDMGKDLMLQDAGEIARAMKVAGHNNDTIKRHLTEYLKGQYSQLSEGFFTSGVLVKGDVRGLGEALKTNQKDMPLALRQYLNDNKQALLDASGGMDEKDLYFDVDMKRGLFTIRAGSGRTPVTPAMPLSEIKAQGLLKKYYESEVKARDDGNKAFREQQVKMGSWGISPTTVKDPKDVTAKNVGKIGISSFLMSPAFADGANLPSNFEFGYKENQNMFYDYVAKAENSINAGFDPRAGTYSVYRDEGGDNIGFGHLLTEEEKRNGYVTIGDEKVPFRQGQSELTPARARQLLEQDIKAHQPSTSGWAVPFDSMHPGVQRGILDLSYNLGKQGIANSPKAYADFKAGRFTEGFINMLDTNYTKGARSPGLLRRRAEAYNMAMAASGMPKITQVRTDKDGSMYAKFASADIANFLREGLASKIGKDGWLQVNGPSKLTENSRVGTLSV</sequence>
<keyword evidence="6" id="KW-1185">Reference proteome</keyword>
<dbReference type="InterPro" id="IPR023347">
    <property type="entry name" value="Lysozyme_dom_sf"/>
</dbReference>
<keyword evidence="3" id="KW-0378">Hydrolase</keyword>
<reference evidence="5 6" key="1">
    <citation type="submission" date="2020-06" db="EMBL/GenBank/DDBJ databases">
        <title>Morphologic and genomic characterization of Proteus mirabilis lytic bacteriophage PmP19.</title>
        <authorList>
            <person name="Han S."/>
        </authorList>
    </citation>
    <scope>NUCLEOTIDE SEQUENCE [LARGE SCALE GENOMIC DNA]</scope>
</reference>
<evidence type="ECO:0000256" key="4">
    <source>
        <dbReference type="SAM" id="MobiDB-lite"/>
    </source>
</evidence>
<organism evidence="5 6">
    <name type="scientific">Proteus phage PmP19</name>
    <dbReference type="NCBI Taxonomy" id="2759188"/>
    <lineage>
        <taxon>Viruses</taxon>
        <taxon>Duplodnaviria</taxon>
        <taxon>Heunggongvirae</taxon>
        <taxon>Uroviricota</taxon>
        <taxon>Caudoviricetes</taxon>
        <taxon>Autographivirales</taxon>
        <taxon>Autosignataviridae</taxon>
        <taxon>Molineuxvirinae</taxon>
        <taxon>Gansuvirus</taxon>
        <taxon>Gansuvirus PmP19</taxon>
    </lineage>
</organism>
<evidence type="ECO:0000313" key="6">
    <source>
        <dbReference type="Proteomes" id="UP000594665"/>
    </source>
</evidence>
<dbReference type="EC" id="3.2.1.17" evidence="3"/>
<dbReference type="GO" id="GO:0016998">
    <property type="term" value="P:cell wall macromolecule catabolic process"/>
    <property type="evidence" value="ECO:0007669"/>
    <property type="project" value="InterPro"/>
</dbReference>
<dbReference type="Pfam" id="PF00959">
    <property type="entry name" value="Phage_lysozyme"/>
    <property type="match status" value="1"/>
</dbReference>
<dbReference type="EMBL" id="MT680615">
    <property type="protein sequence ID" value="QPI15921.1"/>
    <property type="molecule type" value="Genomic_DNA"/>
</dbReference>
<keyword evidence="3" id="KW-0326">Glycosidase</keyword>
<dbReference type="GO" id="GO:0042742">
    <property type="term" value="P:defense response to bacterium"/>
    <property type="evidence" value="ECO:0007669"/>
    <property type="project" value="UniProtKB-KW"/>
</dbReference>